<organism evidence="8 9">
    <name type="scientific">Solirubrobacter ginsenosidimutans</name>
    <dbReference type="NCBI Taxonomy" id="490573"/>
    <lineage>
        <taxon>Bacteria</taxon>
        <taxon>Bacillati</taxon>
        <taxon>Actinomycetota</taxon>
        <taxon>Thermoleophilia</taxon>
        <taxon>Solirubrobacterales</taxon>
        <taxon>Solirubrobacteraceae</taxon>
        <taxon>Solirubrobacter</taxon>
    </lineage>
</organism>
<dbReference type="SMART" id="SM00382">
    <property type="entry name" value="AAA"/>
    <property type="match status" value="1"/>
</dbReference>
<dbReference type="Gene3D" id="1.10.510.10">
    <property type="entry name" value="Transferase(Phosphotransferase) domain 1"/>
    <property type="match status" value="1"/>
</dbReference>
<evidence type="ECO:0000256" key="1">
    <source>
        <dbReference type="ARBA" id="ARBA00012513"/>
    </source>
</evidence>
<dbReference type="InterPro" id="IPR027417">
    <property type="entry name" value="P-loop_NTPase"/>
</dbReference>
<dbReference type="EC" id="2.7.11.1" evidence="1"/>
<dbReference type="GO" id="GO:0004674">
    <property type="term" value="F:protein serine/threonine kinase activity"/>
    <property type="evidence" value="ECO:0007669"/>
    <property type="project" value="UniProtKB-KW"/>
</dbReference>
<evidence type="ECO:0000256" key="2">
    <source>
        <dbReference type="ARBA" id="ARBA00022527"/>
    </source>
</evidence>
<dbReference type="InterPro" id="IPR000719">
    <property type="entry name" value="Prot_kinase_dom"/>
</dbReference>
<dbReference type="SMART" id="SM00220">
    <property type="entry name" value="S_TKc"/>
    <property type="match status" value="1"/>
</dbReference>
<sequence length="1197" mass="129404">MDELAVGATFADHVIRGVAGRGGMGIVYRALHVPLKREVALKVLAANISDDAEFRTRFRHEFEAAALIQHPNVIPIHHAGEHEGLLYVTMRYVDGTDLARLIAVETRLDPVRAAVIIGQVAAALDAAHAAGLVHRDVKPANVLIEAPGASERALLTDFGLTKFLDSDTQVTQAGTLVGTFDYTAPEQLNEQPVDARTDAYALGCVLFQALTGRVPYPQDTLAAKLYAHLESPPPSVTALVPEVPPALDGVIAKALAKDPRERYASAGDLARAALSAVDRPSLARGVSRLAAGERAPGWKFADTPLPRPRGVALPGALTAETGAFVGREAPLERLRERFARAADGTRQLALLSGEPGIGKTRLATELAREAHADGAIVLYGRCDLESLVPYQPFVTAVQHYLAQRETLTLPKELEPELAELARFVPALRRPTDTDAVSPLAEAGETRRYRLFEAVTRLLAHAAREAPVVLVLDDLQWADTSTALLLAHLLADGEPARQFVLGTIRDADGHRSEELTDLLARLNRDTTYERLDLSGLDDAETHALVDTQGAGEISDSFVLRLHENTDGNPFFIKETLRSLAEGGSAGVPEGVKDLIGTRLARLTETANQLLTVASVIGREFDLEVLEALVEEPEDRIISALEEATDAALVAEVEDAADRFVFTHALVRETLYERQSTSRRVRAHHRIARALEEVGRAAPAEVAHHYFESRHLDREGKAVDFSVRAGDEASAAFAYEEAAAQYRNALERLDAGDDERRCTLLLALGGAESRGGEASASTTFARAAELARSQGLAEPLAHAALGRTMGYAQAAAIDTEGIALLEAALDLVVDDDALAAQLQARLANVLHFAGQGELVEALSARALELAHRSGDPLALMTALESRQTALVQSADLEQRVGLARELLDLAARLGDRELKAMALHWHIYHLLESGNVDDARAESRGLAVLAEELRQPTYQHFAVRWETMWAMLADRGEETQALIMRAYEIGRRAQAPEIDIEAAGRQLSVAWRHDALGQFAELLETQARENPQLGTNRPVLALSLAQSGQLDAAREVLEGTDIAAIPRDMLWMASMCLLAQTCAVVGDAERARVLYDLLLEHRDRNVMVGMANCMGSAERYLGLLAFTTGDYPHAEVHFDTAIERNAAGGIDHCFAMVRNDYAAMLEARGGPGDSIRAAQLRAETLENTGEATQVAPPAPTQIA</sequence>
<keyword evidence="6" id="KW-0067">ATP-binding</keyword>
<keyword evidence="3" id="KW-0808">Transferase</keyword>
<dbReference type="InterPro" id="IPR041664">
    <property type="entry name" value="AAA_16"/>
</dbReference>
<dbReference type="PROSITE" id="PS50011">
    <property type="entry name" value="PROTEIN_KINASE_DOM"/>
    <property type="match status" value="1"/>
</dbReference>
<proteinExistence type="predicted"/>
<dbReference type="SUPFAM" id="SSF52540">
    <property type="entry name" value="P-loop containing nucleoside triphosphate hydrolases"/>
    <property type="match status" value="1"/>
</dbReference>
<dbReference type="GO" id="GO:0005737">
    <property type="term" value="C:cytoplasm"/>
    <property type="evidence" value="ECO:0007669"/>
    <property type="project" value="TreeGrafter"/>
</dbReference>
<dbReference type="FunFam" id="1.10.510.10:FF:000021">
    <property type="entry name" value="Serine/threonine protein kinase"/>
    <property type="match status" value="1"/>
</dbReference>
<reference evidence="8" key="1">
    <citation type="submission" date="2022-10" db="EMBL/GenBank/DDBJ databases">
        <title>The WGS of Solirubrobacter ginsenosidimutans DSM 21036.</title>
        <authorList>
            <person name="Jiang Z."/>
        </authorList>
    </citation>
    <scope>NUCLEOTIDE SEQUENCE</scope>
    <source>
        <strain evidence="8">DSM 21036</strain>
    </source>
</reference>
<dbReference type="Gene3D" id="3.40.50.300">
    <property type="entry name" value="P-loop containing nucleotide triphosphate hydrolases"/>
    <property type="match status" value="1"/>
</dbReference>
<name>A0A9X3MUX0_9ACTN</name>
<dbReference type="InterPro" id="IPR011009">
    <property type="entry name" value="Kinase-like_dom_sf"/>
</dbReference>
<evidence type="ECO:0000313" key="8">
    <source>
        <dbReference type="EMBL" id="MDA0162822.1"/>
    </source>
</evidence>
<dbReference type="Pfam" id="PF00069">
    <property type="entry name" value="Pkinase"/>
    <property type="match status" value="1"/>
</dbReference>
<dbReference type="PANTHER" id="PTHR16305">
    <property type="entry name" value="TESTICULAR SOLUBLE ADENYLYL CYCLASE"/>
    <property type="match status" value="1"/>
</dbReference>
<evidence type="ECO:0000256" key="5">
    <source>
        <dbReference type="ARBA" id="ARBA00022777"/>
    </source>
</evidence>
<protein>
    <recommendedName>
        <fullName evidence="1">non-specific serine/threonine protein kinase</fullName>
        <ecNumber evidence="1">2.7.11.1</ecNumber>
    </recommendedName>
</protein>
<keyword evidence="2" id="KW-0723">Serine/threonine-protein kinase</keyword>
<evidence type="ECO:0000256" key="6">
    <source>
        <dbReference type="ARBA" id="ARBA00022840"/>
    </source>
</evidence>
<dbReference type="AlphaFoldDB" id="A0A9X3MUX0"/>
<dbReference type="SUPFAM" id="SSF56112">
    <property type="entry name" value="Protein kinase-like (PK-like)"/>
    <property type="match status" value="1"/>
</dbReference>
<evidence type="ECO:0000313" key="9">
    <source>
        <dbReference type="Proteomes" id="UP001149140"/>
    </source>
</evidence>
<keyword evidence="4" id="KW-0547">Nucleotide-binding</keyword>
<dbReference type="Proteomes" id="UP001149140">
    <property type="component" value="Unassembled WGS sequence"/>
</dbReference>
<dbReference type="InterPro" id="IPR008271">
    <property type="entry name" value="Ser/Thr_kinase_AS"/>
</dbReference>
<keyword evidence="5" id="KW-0418">Kinase</keyword>
<dbReference type="GO" id="GO:0004016">
    <property type="term" value="F:adenylate cyclase activity"/>
    <property type="evidence" value="ECO:0007669"/>
    <property type="project" value="TreeGrafter"/>
</dbReference>
<gene>
    <name evidence="8" type="ORF">OM076_21290</name>
</gene>
<dbReference type="RefSeq" id="WP_270042061.1">
    <property type="nucleotide sequence ID" value="NZ_JAPDOD010000021.1"/>
</dbReference>
<dbReference type="InterPro" id="IPR003593">
    <property type="entry name" value="AAA+_ATPase"/>
</dbReference>
<keyword evidence="9" id="KW-1185">Reference proteome</keyword>
<evidence type="ECO:0000256" key="4">
    <source>
        <dbReference type="ARBA" id="ARBA00022741"/>
    </source>
</evidence>
<dbReference type="EMBL" id="JAPDOD010000021">
    <property type="protein sequence ID" value="MDA0162822.1"/>
    <property type="molecule type" value="Genomic_DNA"/>
</dbReference>
<evidence type="ECO:0000256" key="3">
    <source>
        <dbReference type="ARBA" id="ARBA00022679"/>
    </source>
</evidence>
<dbReference type="PANTHER" id="PTHR16305:SF28">
    <property type="entry name" value="GUANYLATE CYCLASE DOMAIN-CONTAINING PROTEIN"/>
    <property type="match status" value="1"/>
</dbReference>
<comment type="caution">
    <text evidence="8">The sequence shown here is derived from an EMBL/GenBank/DDBJ whole genome shotgun (WGS) entry which is preliminary data.</text>
</comment>
<evidence type="ECO:0000259" key="7">
    <source>
        <dbReference type="PROSITE" id="PS50011"/>
    </source>
</evidence>
<dbReference type="Pfam" id="PF13191">
    <property type="entry name" value="AAA_16"/>
    <property type="match status" value="1"/>
</dbReference>
<dbReference type="GO" id="GO:0005524">
    <property type="term" value="F:ATP binding"/>
    <property type="evidence" value="ECO:0007669"/>
    <property type="project" value="UniProtKB-KW"/>
</dbReference>
<accession>A0A9X3MUX0</accession>
<feature type="domain" description="Protein kinase" evidence="7">
    <location>
        <begin position="13"/>
        <end position="274"/>
    </location>
</feature>
<dbReference type="PROSITE" id="PS00108">
    <property type="entry name" value="PROTEIN_KINASE_ST"/>
    <property type="match status" value="1"/>
</dbReference>
<dbReference type="CDD" id="cd14014">
    <property type="entry name" value="STKc_PknB_like"/>
    <property type="match status" value="1"/>
</dbReference>
<dbReference type="Gene3D" id="3.30.200.20">
    <property type="entry name" value="Phosphorylase Kinase, domain 1"/>
    <property type="match status" value="1"/>
</dbReference>